<dbReference type="Proteomes" id="UP000317990">
    <property type="component" value="Unassembled WGS sequence"/>
</dbReference>
<dbReference type="EMBL" id="SRMO01000087">
    <property type="protein sequence ID" value="TGG90509.1"/>
    <property type="molecule type" value="Genomic_DNA"/>
</dbReference>
<dbReference type="InterPro" id="IPR011112">
    <property type="entry name" value="Rho-like_N"/>
</dbReference>
<proteinExistence type="predicted"/>
<evidence type="ECO:0000259" key="1">
    <source>
        <dbReference type="Pfam" id="PF07498"/>
    </source>
</evidence>
<feature type="domain" description="Rho termination factor-like N-terminal" evidence="1">
    <location>
        <begin position="79"/>
        <end position="105"/>
    </location>
</feature>
<sequence>MSKRPLSEQFRDQLNSLGQSLAEHSRSLGEHFMRREQALTLQQQELAEEARLLLPTGAASTAVDVDHLLGFPTGDFSTQTVKKLKAICKENKIRGYSRLRKHELIVCLEAKGVTPPPRNVAEFSRAELEQIAEAFFTLIRQHQAAP</sequence>
<name>A0A524RKV0_9CHRO</name>
<accession>A0A524RKV0</accession>
<reference evidence="2 3" key="1">
    <citation type="journal article" date="2019" name="mSystems">
        <title>Life at home and on the roam: Genomic adaptions reflect the dual lifestyle of an intracellular, facultative symbiont.</title>
        <authorList>
            <person name="Burgsdorf I."/>
        </authorList>
    </citation>
    <scope>NUCLEOTIDE SEQUENCE [LARGE SCALE GENOMIC DNA]</scope>
    <source>
        <strain evidence="2">277cV</strain>
    </source>
</reference>
<organism evidence="2 3">
    <name type="scientific">Aphanocapsa feldmannii 277cV</name>
    <dbReference type="NCBI Taxonomy" id="2507553"/>
    <lineage>
        <taxon>Bacteria</taxon>
        <taxon>Bacillati</taxon>
        <taxon>Cyanobacteriota</taxon>
        <taxon>Cyanophyceae</taxon>
        <taxon>Oscillatoriophycideae</taxon>
        <taxon>Chroococcales</taxon>
        <taxon>Microcystaceae</taxon>
        <taxon>Aphanocapsa</taxon>
    </lineage>
</organism>
<evidence type="ECO:0000313" key="2">
    <source>
        <dbReference type="EMBL" id="TGG90509.1"/>
    </source>
</evidence>
<dbReference type="AlphaFoldDB" id="A0A524RKV0"/>
<gene>
    <name evidence="2" type="ORF">ERJ67_10695</name>
</gene>
<dbReference type="Pfam" id="PF07498">
    <property type="entry name" value="Rho_N"/>
    <property type="match status" value="1"/>
</dbReference>
<comment type="caution">
    <text evidence="2">The sequence shown here is derived from an EMBL/GenBank/DDBJ whole genome shotgun (WGS) entry which is preliminary data.</text>
</comment>
<evidence type="ECO:0000313" key="3">
    <source>
        <dbReference type="Proteomes" id="UP000317990"/>
    </source>
</evidence>
<dbReference type="GO" id="GO:0006353">
    <property type="term" value="P:DNA-templated transcription termination"/>
    <property type="evidence" value="ECO:0007669"/>
    <property type="project" value="InterPro"/>
</dbReference>
<dbReference type="Gene3D" id="1.10.720.10">
    <property type="match status" value="1"/>
</dbReference>
<protein>
    <recommendedName>
        <fullName evidence="1">Rho termination factor-like N-terminal domain-containing protein</fullName>
    </recommendedName>
</protein>